<accession>A0A544U7I1</accession>
<gene>
    <name evidence="2" type="ORF">C7Y47_23960</name>
</gene>
<evidence type="ECO:0000313" key="2">
    <source>
        <dbReference type="EMBL" id="TQR26871.1"/>
    </source>
</evidence>
<dbReference type="InterPro" id="IPR010064">
    <property type="entry name" value="HK97-gp10_tail"/>
</dbReference>
<evidence type="ECO:0000256" key="1">
    <source>
        <dbReference type="SAM" id="MobiDB-lite"/>
    </source>
</evidence>
<sequence>MAKRGRAFTRTDKNEDGTISIGVSNQSTDAFYLYFHEWGTSKMRARPWMRPTFEREMNRIIEIMKNELKVRMRL</sequence>
<dbReference type="Proteomes" id="UP000317944">
    <property type="component" value="Unassembled WGS sequence"/>
</dbReference>
<comment type="caution">
    <text evidence="2">The sequence shown here is derived from an EMBL/GenBank/DDBJ whole genome shotgun (WGS) entry which is preliminary data.</text>
</comment>
<dbReference type="RefSeq" id="WP_142511059.1">
    <property type="nucleotide sequence ID" value="NZ_SADV01000041.1"/>
</dbReference>
<protein>
    <recommendedName>
        <fullName evidence="4">HK97 gp10 family phage protein</fullName>
    </recommendedName>
</protein>
<proteinExistence type="predicted"/>
<evidence type="ECO:0000313" key="3">
    <source>
        <dbReference type="Proteomes" id="UP000317944"/>
    </source>
</evidence>
<evidence type="ECO:0008006" key="4">
    <source>
        <dbReference type="Google" id="ProtNLM"/>
    </source>
</evidence>
<dbReference type="AlphaFoldDB" id="A0A544U7I1"/>
<dbReference type="OrthoDB" id="886754at2"/>
<name>A0A544U7I1_LYSSH</name>
<dbReference type="NCBIfam" id="TIGR01725">
    <property type="entry name" value="phge_HK97_gp10"/>
    <property type="match status" value="1"/>
</dbReference>
<organism evidence="2 3">
    <name type="scientific">Lysinibacillus sphaericus</name>
    <name type="common">Bacillus sphaericus</name>
    <dbReference type="NCBI Taxonomy" id="1421"/>
    <lineage>
        <taxon>Bacteria</taxon>
        <taxon>Bacillati</taxon>
        <taxon>Bacillota</taxon>
        <taxon>Bacilli</taxon>
        <taxon>Bacillales</taxon>
        <taxon>Bacillaceae</taxon>
        <taxon>Lysinibacillus</taxon>
    </lineage>
</organism>
<dbReference type="EMBL" id="SADV01000041">
    <property type="protein sequence ID" value="TQR26871.1"/>
    <property type="molecule type" value="Genomic_DNA"/>
</dbReference>
<feature type="region of interest" description="Disordered" evidence="1">
    <location>
        <begin position="1"/>
        <end position="20"/>
    </location>
</feature>
<reference evidence="2 3" key="1">
    <citation type="submission" date="2018-03" db="EMBL/GenBank/DDBJ databases">
        <title>Aerobic endospore-forming bacteria genome sequencing and assembly.</title>
        <authorList>
            <person name="Cavalcante D.A."/>
            <person name="Driks A."/>
            <person name="Putonti C."/>
            <person name="De-Souza M.T."/>
        </authorList>
    </citation>
    <scope>NUCLEOTIDE SEQUENCE [LARGE SCALE GENOMIC DNA]</scope>
    <source>
        <strain evidence="2 3">SDF0037</strain>
    </source>
</reference>